<evidence type="ECO:0000313" key="1">
    <source>
        <dbReference type="EMBL" id="CAL1547115.1"/>
    </source>
</evidence>
<dbReference type="Proteomes" id="UP001497497">
    <property type="component" value="Unassembled WGS sequence"/>
</dbReference>
<dbReference type="Pfam" id="PF06342">
    <property type="entry name" value="DUF1057"/>
    <property type="match status" value="1"/>
</dbReference>
<protein>
    <recommendedName>
        <fullName evidence="3">AB hydrolase-1 domain-containing protein</fullName>
    </recommendedName>
</protein>
<dbReference type="InterPro" id="IPR029058">
    <property type="entry name" value="AB_hydrolase_fold"/>
</dbReference>
<evidence type="ECO:0000313" key="2">
    <source>
        <dbReference type="Proteomes" id="UP001497497"/>
    </source>
</evidence>
<sequence length="406" mass="45787">MNSSHVCPRLLVSKFKSHLLLLSHFQKMKPRLTPHNFYSWYNSSHNLLLKHRHSAFSSFCTLRTFSSSSKAFLFWKETSNLTPSFQKVKTTSNHDGKTLVDRYIFVKTLDHFYEDVPNGIILDTAYADSRPGEDFDKNSPVILGLHDTPGSHHDLLPILGTFAKLGCRTVAPTFPGHGDTQGLMPGFDDIFSHSTSERSQFVHNFLADLGIERVDIIIALGAACYPAMRLCAGGDTNDFYRSMALISPWPLKRSRYEAHVDLSKKIQFLWDRPFLRPPAKLLLPVCKVGNVKNTRDKVTTAYLLNNLDLNEATGLALAAGIMNMPRFVMFGEQDHDVEKELYYDLVNKLEIPRANVSMFEGKLGSPLLPGALVFPEGGYDLLQKYSGIISICLLDLLKLFYPNIRI</sequence>
<dbReference type="AlphaFoldDB" id="A0AAV2IJ25"/>
<dbReference type="PANTHER" id="PTHR47533">
    <property type="entry name" value="PROTEIN CBG21859"/>
    <property type="match status" value="1"/>
</dbReference>
<evidence type="ECO:0008006" key="3">
    <source>
        <dbReference type="Google" id="ProtNLM"/>
    </source>
</evidence>
<dbReference type="InterPro" id="IPR010463">
    <property type="entry name" value="DUF1057"/>
</dbReference>
<comment type="caution">
    <text evidence="1">The sequence shown here is derived from an EMBL/GenBank/DDBJ whole genome shotgun (WGS) entry which is preliminary data.</text>
</comment>
<proteinExistence type="predicted"/>
<dbReference type="Gene3D" id="3.40.50.1820">
    <property type="entry name" value="alpha/beta hydrolase"/>
    <property type="match status" value="1"/>
</dbReference>
<keyword evidence="2" id="KW-1185">Reference proteome</keyword>
<dbReference type="PANTHER" id="PTHR47533:SF4">
    <property type="entry name" value="AB HYDROLASE-1 DOMAIN-CONTAINING PROTEIN"/>
    <property type="match status" value="1"/>
</dbReference>
<dbReference type="EMBL" id="CAXITT010000904">
    <property type="protein sequence ID" value="CAL1547115.1"/>
    <property type="molecule type" value="Genomic_DNA"/>
</dbReference>
<reference evidence="1 2" key="1">
    <citation type="submission" date="2024-04" db="EMBL/GenBank/DDBJ databases">
        <authorList>
            <consortium name="Genoscope - CEA"/>
            <person name="William W."/>
        </authorList>
    </citation>
    <scope>NUCLEOTIDE SEQUENCE [LARGE SCALE GENOMIC DNA]</scope>
</reference>
<gene>
    <name evidence="1" type="ORF">GSLYS_00020440001</name>
</gene>
<organism evidence="1 2">
    <name type="scientific">Lymnaea stagnalis</name>
    <name type="common">Great pond snail</name>
    <name type="synonym">Helix stagnalis</name>
    <dbReference type="NCBI Taxonomy" id="6523"/>
    <lineage>
        <taxon>Eukaryota</taxon>
        <taxon>Metazoa</taxon>
        <taxon>Spiralia</taxon>
        <taxon>Lophotrochozoa</taxon>
        <taxon>Mollusca</taxon>
        <taxon>Gastropoda</taxon>
        <taxon>Heterobranchia</taxon>
        <taxon>Euthyneura</taxon>
        <taxon>Panpulmonata</taxon>
        <taxon>Hygrophila</taxon>
        <taxon>Lymnaeoidea</taxon>
        <taxon>Lymnaeidae</taxon>
        <taxon>Lymnaea</taxon>
    </lineage>
</organism>
<name>A0AAV2IJ25_LYMST</name>
<dbReference type="SUPFAM" id="SSF53474">
    <property type="entry name" value="alpha/beta-Hydrolases"/>
    <property type="match status" value="1"/>
</dbReference>
<accession>A0AAV2IJ25</accession>